<dbReference type="RefSeq" id="WP_198642201.1">
    <property type="nucleotide sequence ID" value="NZ_JAEHSL010000001.1"/>
</dbReference>
<proteinExistence type="predicted"/>
<dbReference type="Proteomes" id="UP000639004">
    <property type="component" value="Unassembled WGS sequence"/>
</dbReference>
<evidence type="ECO:0000313" key="1">
    <source>
        <dbReference type="EMBL" id="MBI6179194.1"/>
    </source>
</evidence>
<accession>A0ABS0TLH8</accession>
<reference evidence="1 2" key="1">
    <citation type="submission" date="2020-12" db="EMBL/GenBank/DDBJ databases">
        <title>Enhanced detection system for hospital associated transmission using whole genome sequencing surveillance.</title>
        <authorList>
            <person name="Harrison L.H."/>
            <person name="Van Tyne D."/>
            <person name="Marsh J.W."/>
            <person name="Griffith M.P."/>
            <person name="Snyder D.J."/>
            <person name="Cooper V.S."/>
            <person name="Mustapha M."/>
        </authorList>
    </citation>
    <scope>NUCLEOTIDE SEQUENCE [LARGE SCALE GENOMIC DNA]</scope>
    <source>
        <strain evidence="1 2">SER00238</strain>
    </source>
</reference>
<organism evidence="1 2">
    <name type="scientific">Serratia proteamaculans</name>
    <dbReference type="NCBI Taxonomy" id="28151"/>
    <lineage>
        <taxon>Bacteria</taxon>
        <taxon>Pseudomonadati</taxon>
        <taxon>Pseudomonadota</taxon>
        <taxon>Gammaproteobacteria</taxon>
        <taxon>Enterobacterales</taxon>
        <taxon>Yersiniaceae</taxon>
        <taxon>Serratia</taxon>
    </lineage>
</organism>
<evidence type="ECO:0000313" key="2">
    <source>
        <dbReference type="Proteomes" id="UP000639004"/>
    </source>
</evidence>
<gene>
    <name evidence="1" type="ORF">JEQ07_02080</name>
</gene>
<keyword evidence="2" id="KW-1185">Reference proteome</keyword>
<dbReference type="EMBL" id="JAEHSL010000001">
    <property type="protein sequence ID" value="MBI6179194.1"/>
    <property type="molecule type" value="Genomic_DNA"/>
</dbReference>
<comment type="caution">
    <text evidence="1">The sequence shown here is derived from an EMBL/GenBank/DDBJ whole genome shotgun (WGS) entry which is preliminary data.</text>
</comment>
<protein>
    <submittedName>
        <fullName evidence="1">Uncharacterized protein</fullName>
    </submittedName>
</protein>
<name>A0ABS0TLH8_SERPR</name>
<sequence length="355" mass="40181">MPTSFEHQLDTLLDRFNFHFTKYQINQVRSTSSRSKDGFKQEILADVHSDQRLQDKIVELGELALQLDTRQIEVFKITDEAVRVALKSFFANIKLTTERVISEAFPFPIENEKNLAILRTGTIYPVFCDSVTIGAHVYSRLIASTVVDKDVEEPVPANHLSQTGLSLQKTDTVFMMKRKVRTQLFHAIYWCSNASKLILSVDRNALTLSASQDQLFILRQFLMTNGVDYGHAINVFGAIEPIYNAVDGFVTKLGHVTTDGNPVRIPLRGRQECLKKDHYHQAGEGGGHVHAKFAIAKKWKFKFDETSRTLDVEVGLMGQPKMLDTAQPLTDFSVNKVRRLEDLTFAIEKVLSHTP</sequence>